<reference evidence="1 2" key="1">
    <citation type="submission" date="2020-05" db="EMBL/GenBank/DDBJ databases">
        <title>Description of Pedobacter foliorum sp. nov.</title>
        <authorList>
            <person name="Qi S."/>
            <person name="Carlier A."/>
            <person name="Cnockaert M."/>
            <person name="Vandamme P."/>
        </authorList>
    </citation>
    <scope>NUCLEOTIDE SEQUENCE [LARGE SCALE GENOMIC DNA]</scope>
    <source>
        <strain evidence="1 2">LMG 31300</strain>
    </source>
</reference>
<gene>
    <name evidence="1" type="ORF">HQN85_06680</name>
</gene>
<accession>A0ABX2DDN9</accession>
<name>A0ABX2DDN9_9SPHI</name>
<proteinExistence type="predicted"/>
<evidence type="ECO:0008006" key="3">
    <source>
        <dbReference type="Google" id="ProtNLM"/>
    </source>
</evidence>
<sequence>MLLLAIQVNAQQQPEVTVNINANPTVSVSTSSNRSYAVNTNVQVHPEVNVTTSTNIQDQADGPMKAKTFSKTFSVDKSDKINLSNRYGEMVIKVWDRNEIKVDVDIKAYSTSDNDAQKLLDDVSIIATKTGDLVTYKTSMGEKNGNWGKSIRNGKVLWRKEVKVNYIVYMPANNALTLSNMYGNVNMGNLSAALYAKVQYGNFTAGNLSSNNNYISVQYGNANIQELNKAVVKQQYGKGLTIGTVETLDLDVQYAGANITNIKGNAVVKQQYGSGLIIGAVDNLELDAQYTNVNVTTINGNASIKQQYNKLAIGSVGKLKLDAQYTGATIGSLKGDGYFDMEYNNLNIGNISSGCKILTIKSEYADVNLGFANGYNANFEVSKTYGSFKYGADVTSKMVSSDDETKKYSGKIGNGGVADVKINAEYGAVTFK</sequence>
<keyword evidence="2" id="KW-1185">Reference proteome</keyword>
<dbReference type="Proteomes" id="UP000762110">
    <property type="component" value="Unassembled WGS sequence"/>
</dbReference>
<organism evidence="1 2">
    <name type="scientific">Pedobacter boryungensis</name>
    <dbReference type="NCBI Taxonomy" id="869962"/>
    <lineage>
        <taxon>Bacteria</taxon>
        <taxon>Pseudomonadati</taxon>
        <taxon>Bacteroidota</taxon>
        <taxon>Sphingobacteriia</taxon>
        <taxon>Sphingobacteriales</taxon>
        <taxon>Sphingobacteriaceae</taxon>
        <taxon>Pedobacter</taxon>
    </lineage>
</organism>
<dbReference type="EMBL" id="JABMKV010000002">
    <property type="protein sequence ID" value="NQX31401.1"/>
    <property type="molecule type" value="Genomic_DNA"/>
</dbReference>
<comment type="caution">
    <text evidence="1">The sequence shown here is derived from an EMBL/GenBank/DDBJ whole genome shotgun (WGS) entry which is preliminary data.</text>
</comment>
<protein>
    <recommendedName>
        <fullName evidence="3">Adhesin domain-containing protein</fullName>
    </recommendedName>
</protein>
<evidence type="ECO:0000313" key="2">
    <source>
        <dbReference type="Proteomes" id="UP000762110"/>
    </source>
</evidence>
<evidence type="ECO:0000313" key="1">
    <source>
        <dbReference type="EMBL" id="NQX31401.1"/>
    </source>
</evidence>